<organism evidence="5">
    <name type="scientific">Oppiella nova</name>
    <dbReference type="NCBI Taxonomy" id="334625"/>
    <lineage>
        <taxon>Eukaryota</taxon>
        <taxon>Metazoa</taxon>
        <taxon>Ecdysozoa</taxon>
        <taxon>Arthropoda</taxon>
        <taxon>Chelicerata</taxon>
        <taxon>Arachnida</taxon>
        <taxon>Acari</taxon>
        <taxon>Acariformes</taxon>
        <taxon>Sarcoptiformes</taxon>
        <taxon>Oribatida</taxon>
        <taxon>Brachypylina</taxon>
        <taxon>Oppioidea</taxon>
        <taxon>Oppiidae</taxon>
        <taxon>Oppiella</taxon>
    </lineage>
</organism>
<keyword evidence="3" id="KW-0539">Nucleus</keyword>
<dbReference type="PANTHER" id="PTHR13213">
    <property type="entry name" value="MYB-BINDING PROTEIN 1A FAMILY MEMBER"/>
    <property type="match status" value="1"/>
</dbReference>
<dbReference type="EMBL" id="CAJPVJ010000218">
    <property type="protein sequence ID" value="CAG2161742.1"/>
    <property type="molecule type" value="Genomic_DNA"/>
</dbReference>
<dbReference type="GO" id="GO:0005730">
    <property type="term" value="C:nucleolus"/>
    <property type="evidence" value="ECO:0007669"/>
    <property type="project" value="InterPro"/>
</dbReference>
<dbReference type="Proteomes" id="UP000728032">
    <property type="component" value="Unassembled WGS sequence"/>
</dbReference>
<dbReference type="InterPro" id="IPR016024">
    <property type="entry name" value="ARM-type_fold"/>
</dbReference>
<dbReference type="Pfam" id="PF04931">
    <property type="entry name" value="DNA_pol_phi"/>
    <property type="match status" value="1"/>
</dbReference>
<reference evidence="5" key="1">
    <citation type="submission" date="2020-11" db="EMBL/GenBank/DDBJ databases">
        <authorList>
            <person name="Tran Van P."/>
        </authorList>
    </citation>
    <scope>NUCLEOTIDE SEQUENCE</scope>
</reference>
<proteinExistence type="inferred from homology"/>
<evidence type="ECO:0000313" key="6">
    <source>
        <dbReference type="Proteomes" id="UP000728032"/>
    </source>
</evidence>
<evidence type="ECO:0000256" key="3">
    <source>
        <dbReference type="ARBA" id="ARBA00023242"/>
    </source>
</evidence>
<gene>
    <name evidence="5" type="ORF">ONB1V03_LOCUS1344</name>
</gene>
<comment type="similarity">
    <text evidence="2">Belongs to the MYBBP1A family.</text>
</comment>
<sequence length="1024" mass="118207">MHLKFTSICSQMMDTTEDTMSSPDRKGVKRRRDADQRILDQFWVICDPNQHKRNKSLKLIVDILMRQHDTNGTNDVMYCLERVIRGMASARQFARHGFCVLLTQLLVIFEERIPLEMVFELSERHLQKIQDVSNHDSVIGWSLVMASLIKSGRLNAGTADEIWDKTFEVLYSLGMSKQYIELVVCDLFTQFMPLMDTKVLFDKIVWTRLKTDLKTDNRFKPFFIFVCLFISDRFPKYCDKKGEINFILKSETLHKLSLIIKESTAYQPLVHPMNRQIVKHFLNNKTDFSKFWSKCVDDMLFTPNQIEKGFLGFELIKIVLPLITSTDDVSTVLSPSFLRLFIQSLSAKTHPLHSAAQQLCEFFTQFTKNLDNSELQLEIVNNFTKQPGSLLFDIISKSKFFGNLCKTLNSKSIDEWTRKLKSIFLSTNKVDSNDLFRIRCIQQISDVCKSIVSVDDIEILWSNIKFLFIYSYFDVNDDNESNEIKKPAVPISESLRNILRNSFRSTFNHITHLGSKTTKEKLITEVQIMSSMLEFINDLFVNQNMTTCLTDSRFLDPFQRIAKEVSKLNKRLKKHSDRENEIRIFILLYSMVAIQLFEEYEEIDDILKDVSECMRRAVDGESEGAADDAPLWADVLIDLILSLLTKNSKLTKNMLLSSFKHICGHITNAGVQYLVDAINPSNDNKLFGGIEDSDVDDEEMDAEEESDKSESESESEDEEPTGEVDENFRNDVINALGAAAENDDDEESVYLSDSEMFQFDDTLAAVFKSKYSDKKEANEKQNSILMFRIRCLELLQIYLNSKSVNMDQILQLIQPIVSVAKSPFQPSKQNQLGSKAIQLMVQITKIKDKTDDSLEVKDLKEVLEFLVTILNKSNHLELQKALNSLFIWTEIGFKLWDIFVEYSFIDEIRAFKKSLAIQVLLTLCRTQTSKNKAIDLSDNQLTEVRQKCLTVVCSELSNEKLKSQYVSELLQLYDLCDKLLKDRNVEQKISRTDEQELTTKLKSLSKQKRRNLNCKQIVKKLVSS</sequence>
<dbReference type="InterPro" id="IPR007015">
    <property type="entry name" value="DNA_pol_V/MYBBP1A"/>
</dbReference>
<dbReference type="OrthoDB" id="342531at2759"/>
<evidence type="ECO:0008006" key="7">
    <source>
        <dbReference type="Google" id="ProtNLM"/>
    </source>
</evidence>
<evidence type="ECO:0000256" key="4">
    <source>
        <dbReference type="SAM" id="MobiDB-lite"/>
    </source>
</evidence>
<protein>
    <recommendedName>
        <fullName evidence="7">DNA polymerase V</fullName>
    </recommendedName>
</protein>
<feature type="region of interest" description="Disordered" evidence="4">
    <location>
        <begin position="686"/>
        <end position="728"/>
    </location>
</feature>
<evidence type="ECO:0000256" key="1">
    <source>
        <dbReference type="ARBA" id="ARBA00004123"/>
    </source>
</evidence>
<dbReference type="GO" id="GO:0003714">
    <property type="term" value="F:transcription corepressor activity"/>
    <property type="evidence" value="ECO:0007669"/>
    <property type="project" value="TreeGrafter"/>
</dbReference>
<dbReference type="GO" id="GO:0043565">
    <property type="term" value="F:sequence-specific DNA binding"/>
    <property type="evidence" value="ECO:0007669"/>
    <property type="project" value="TreeGrafter"/>
</dbReference>
<dbReference type="SUPFAM" id="SSF48371">
    <property type="entry name" value="ARM repeat"/>
    <property type="match status" value="1"/>
</dbReference>
<comment type="subcellular location">
    <subcellularLocation>
        <location evidence="1">Nucleus</location>
    </subcellularLocation>
</comment>
<evidence type="ECO:0000256" key="2">
    <source>
        <dbReference type="ARBA" id="ARBA00006809"/>
    </source>
</evidence>
<feature type="compositionally biased region" description="Acidic residues" evidence="4">
    <location>
        <begin position="691"/>
        <end position="725"/>
    </location>
</feature>
<dbReference type="GO" id="GO:0003723">
    <property type="term" value="F:RNA binding"/>
    <property type="evidence" value="ECO:0007669"/>
    <property type="project" value="TreeGrafter"/>
</dbReference>
<dbReference type="PANTHER" id="PTHR13213:SF2">
    <property type="entry name" value="MYB-BINDING PROTEIN 1A"/>
    <property type="match status" value="1"/>
</dbReference>
<name>A0A7R9QAA0_9ACAR</name>
<dbReference type="EMBL" id="OC915043">
    <property type="protein sequence ID" value="CAD7638331.1"/>
    <property type="molecule type" value="Genomic_DNA"/>
</dbReference>
<accession>A0A7R9QAA0</accession>
<keyword evidence="6" id="KW-1185">Reference proteome</keyword>
<dbReference type="AlphaFoldDB" id="A0A7R9QAA0"/>
<evidence type="ECO:0000313" key="5">
    <source>
        <dbReference type="EMBL" id="CAD7638331.1"/>
    </source>
</evidence>